<feature type="region of interest" description="Disordered" evidence="1">
    <location>
        <begin position="85"/>
        <end position="115"/>
    </location>
</feature>
<name>A0AAE7KWU6_CITFR</name>
<sequence length="115" mass="13036">MKQFLCEDFLLHNDITRRLYHAYAAQSGSTIEERSFGVTIFWSRGYFVDTVGLNKRVGESGVTGENQLTEATFLEGGLLLITVHNTPQQPGKPHYHAEQNKQQQHPGDRDFQQGT</sequence>
<proteinExistence type="predicted"/>
<dbReference type="RefSeq" id="WP_122117646.1">
    <property type="nucleotide sequence ID" value="NZ_CP055538.1"/>
</dbReference>
<reference evidence="3" key="1">
    <citation type="submission" date="2020-06" db="EMBL/GenBank/DDBJ databases">
        <title>REHAB project genomes.</title>
        <authorList>
            <person name="Shaw L.P."/>
        </authorList>
    </citation>
    <scope>NUCLEOTIDE SEQUENCE [LARGE SCALE GENOMIC DNA]</scope>
    <source>
        <strain evidence="3">RHBSTW-00398</strain>
    </source>
</reference>
<feature type="compositionally biased region" description="Basic and acidic residues" evidence="1">
    <location>
        <begin position="106"/>
        <end position="115"/>
    </location>
</feature>
<protein>
    <submittedName>
        <fullName evidence="2">Uncharacterized protein</fullName>
    </submittedName>
</protein>
<dbReference type="AlphaFoldDB" id="A0AAE7KWU6"/>
<gene>
    <name evidence="2" type="ORF">HV183_19520</name>
</gene>
<evidence type="ECO:0000256" key="1">
    <source>
        <dbReference type="SAM" id="MobiDB-lite"/>
    </source>
</evidence>
<dbReference type="Proteomes" id="UP000510650">
    <property type="component" value="Chromosome"/>
</dbReference>
<accession>A0AAE7KWU6</accession>
<organism evidence="2 3">
    <name type="scientific">Citrobacter freundii</name>
    <dbReference type="NCBI Taxonomy" id="546"/>
    <lineage>
        <taxon>Bacteria</taxon>
        <taxon>Pseudomonadati</taxon>
        <taxon>Pseudomonadota</taxon>
        <taxon>Gammaproteobacteria</taxon>
        <taxon>Enterobacterales</taxon>
        <taxon>Enterobacteriaceae</taxon>
        <taxon>Citrobacter</taxon>
        <taxon>Citrobacter freundii complex</taxon>
    </lineage>
</organism>
<evidence type="ECO:0000313" key="3">
    <source>
        <dbReference type="Proteomes" id="UP000510650"/>
    </source>
</evidence>
<evidence type="ECO:0000313" key="2">
    <source>
        <dbReference type="EMBL" id="QLO11922.1"/>
    </source>
</evidence>
<dbReference type="EMBL" id="CP055538">
    <property type="protein sequence ID" value="QLO11922.1"/>
    <property type="molecule type" value="Genomic_DNA"/>
</dbReference>